<dbReference type="EMBL" id="JAWDJW010009187">
    <property type="protein sequence ID" value="KAK3059688.1"/>
    <property type="molecule type" value="Genomic_DNA"/>
</dbReference>
<evidence type="ECO:0000313" key="2">
    <source>
        <dbReference type="Proteomes" id="UP001186974"/>
    </source>
</evidence>
<reference evidence="1" key="1">
    <citation type="submission" date="2024-09" db="EMBL/GenBank/DDBJ databases">
        <title>Black Yeasts Isolated from many extreme environments.</title>
        <authorList>
            <person name="Coleine C."/>
            <person name="Stajich J.E."/>
            <person name="Selbmann L."/>
        </authorList>
    </citation>
    <scope>NUCLEOTIDE SEQUENCE</scope>
    <source>
        <strain evidence="1">CCFEE 5737</strain>
    </source>
</reference>
<organism evidence="1 2">
    <name type="scientific">Coniosporium uncinatum</name>
    <dbReference type="NCBI Taxonomy" id="93489"/>
    <lineage>
        <taxon>Eukaryota</taxon>
        <taxon>Fungi</taxon>
        <taxon>Dikarya</taxon>
        <taxon>Ascomycota</taxon>
        <taxon>Pezizomycotina</taxon>
        <taxon>Dothideomycetes</taxon>
        <taxon>Dothideomycetes incertae sedis</taxon>
        <taxon>Coniosporium</taxon>
    </lineage>
</organism>
<keyword evidence="2" id="KW-1185">Reference proteome</keyword>
<dbReference type="Proteomes" id="UP001186974">
    <property type="component" value="Unassembled WGS sequence"/>
</dbReference>
<accession>A0ACC3CZM2</accession>
<comment type="caution">
    <text evidence="1">The sequence shown here is derived from an EMBL/GenBank/DDBJ whole genome shotgun (WGS) entry which is preliminary data.</text>
</comment>
<protein>
    <submittedName>
        <fullName evidence="1">Uncharacterized protein</fullName>
    </submittedName>
</protein>
<gene>
    <name evidence="1" type="ORF">LTS18_010271</name>
</gene>
<proteinExistence type="predicted"/>
<evidence type="ECO:0000313" key="1">
    <source>
        <dbReference type="EMBL" id="KAK3059688.1"/>
    </source>
</evidence>
<feature type="non-terminal residue" evidence="1">
    <location>
        <position position="1"/>
    </location>
</feature>
<name>A0ACC3CZM2_9PEZI</name>
<sequence>VKEEQAQSADLVLDHVTSILSEAAEGRDSEEWELAYYALRAFAKLCEALPAVGLNKSNEPLWAAVRGCLFFPHQWVKLTAATAVGVYLRDFLTSNVKSGFSTLPLSGSGGLVLEADSARSLISSTLRMLRVPGVSEELCAQAIRDLVMLGRLCAASNLQWRGNHTSAPEAEEDGDELSDDEISAKTALQYIFERLSNIIRHESAVNKAAALFPKTASLHLIATLCNPLPVETLKPCLTAILQPLNHLTDPAILPPHSTDATFRTGYEALQGTAQEILALLQKRMGTTEFINEKAKVEKAVRERREERRVKRRLEAVSDPVRDGERKRRKHEAAKVRRKEKSAEERGKRRGW</sequence>